<organism evidence="1 2">
    <name type="scientific">Microbispora catharanthi</name>
    <dbReference type="NCBI Taxonomy" id="1712871"/>
    <lineage>
        <taxon>Bacteria</taxon>
        <taxon>Bacillati</taxon>
        <taxon>Actinomycetota</taxon>
        <taxon>Actinomycetes</taxon>
        <taxon>Streptosporangiales</taxon>
        <taxon>Streptosporangiaceae</taxon>
        <taxon>Microbispora</taxon>
    </lineage>
</organism>
<gene>
    <name evidence="1" type="ORF">FH610_013000</name>
</gene>
<protein>
    <submittedName>
        <fullName evidence="1">Uncharacterized protein</fullName>
    </submittedName>
</protein>
<dbReference type="RefSeq" id="WP_139574603.1">
    <property type="nucleotide sequence ID" value="NZ_VDMA02000006.1"/>
</dbReference>
<comment type="caution">
    <text evidence="1">The sequence shown here is derived from an EMBL/GenBank/DDBJ whole genome shotgun (WGS) entry which is preliminary data.</text>
</comment>
<reference evidence="1 2" key="1">
    <citation type="submission" date="2019-10" db="EMBL/GenBank/DDBJ databases">
        <title>Nonomuraea sp. nov., isolated from Phyllanthus amarus.</title>
        <authorList>
            <person name="Klykleung N."/>
            <person name="Tanasupawat S."/>
        </authorList>
    </citation>
    <scope>NUCLEOTIDE SEQUENCE [LARGE SCALE GENOMIC DNA]</scope>
    <source>
        <strain evidence="1 2">CR1-09</strain>
    </source>
</reference>
<proteinExistence type="predicted"/>
<evidence type="ECO:0000313" key="1">
    <source>
        <dbReference type="EMBL" id="KAB8184835.1"/>
    </source>
</evidence>
<dbReference type="Proteomes" id="UP000313066">
    <property type="component" value="Unassembled WGS sequence"/>
</dbReference>
<evidence type="ECO:0000313" key="2">
    <source>
        <dbReference type="Proteomes" id="UP000313066"/>
    </source>
</evidence>
<dbReference type="EMBL" id="VDMA02000006">
    <property type="protein sequence ID" value="KAB8184835.1"/>
    <property type="molecule type" value="Genomic_DNA"/>
</dbReference>
<name>A0A5N6BWH6_9ACTN</name>
<sequence>MDALALAAASALVSVLASEGWQDGRRAVVALWRRARPEQAPAVEADLAEARTELLAAREAGDEQAEQALVVEWRQRLRRLAAADPEAARELRRIVDEELTPLLPPAGRQITVNQNATVSGFGRVNQAGRDIRIGRG</sequence>
<accession>A0A5N6BWH6</accession>
<dbReference type="AlphaFoldDB" id="A0A5N6BWH6"/>
<keyword evidence="2" id="KW-1185">Reference proteome</keyword>